<evidence type="ECO:0000259" key="4">
    <source>
        <dbReference type="Pfam" id="PF01872"/>
    </source>
</evidence>
<keyword evidence="2" id="KW-0521">NADP</keyword>
<dbReference type="Gene3D" id="3.40.430.10">
    <property type="entry name" value="Dihydrofolate Reductase, subunit A"/>
    <property type="match status" value="1"/>
</dbReference>
<comment type="pathway">
    <text evidence="1">Cofactor biosynthesis; riboflavin biosynthesis.</text>
</comment>
<dbReference type="PANTHER" id="PTHR38011">
    <property type="entry name" value="DIHYDROFOLATE REDUCTASE FAMILY PROTEIN (AFU_ORTHOLOGUE AFUA_8G06820)"/>
    <property type="match status" value="1"/>
</dbReference>
<sequence length="216" mass="23472">MFPKITLKLATSLDGKIALANGESQWVTSEASRAHGRYLRADNDAIAVGANTAELDNPHLTTRVLGRSNPIRVVFDTTLRLDVTSHLVTTAKDTPTWVFTREGTEAKADILREKGVIVHSVTDKNGLSLTEALSRLGEAGVRSLLVEGGGTLIASFIRAGLYDTLHWYRAPVLLGGDGRDCVGALSLTNMGQVVRLHRMKFTEVGHDLHEVYIKAD</sequence>
<dbReference type="Pfam" id="PF01872">
    <property type="entry name" value="RibD_C"/>
    <property type="match status" value="1"/>
</dbReference>
<protein>
    <recommendedName>
        <fullName evidence="4">Bacterial bifunctional deaminase-reductase C-terminal domain-containing protein</fullName>
    </recommendedName>
</protein>
<dbReference type="Proteomes" id="UP000600865">
    <property type="component" value="Unassembled WGS sequence"/>
</dbReference>
<proteinExistence type="predicted"/>
<organism evidence="5 6">
    <name type="scientific">Litorimonas cladophorae</name>
    <dbReference type="NCBI Taxonomy" id="1220491"/>
    <lineage>
        <taxon>Bacteria</taxon>
        <taxon>Pseudomonadati</taxon>
        <taxon>Pseudomonadota</taxon>
        <taxon>Alphaproteobacteria</taxon>
        <taxon>Maricaulales</taxon>
        <taxon>Robiginitomaculaceae</taxon>
    </lineage>
</organism>
<evidence type="ECO:0000256" key="2">
    <source>
        <dbReference type="ARBA" id="ARBA00022857"/>
    </source>
</evidence>
<accession>A0A918NDD5</accession>
<dbReference type="InterPro" id="IPR024072">
    <property type="entry name" value="DHFR-like_dom_sf"/>
</dbReference>
<comment type="caution">
    <text evidence="5">The sequence shown here is derived from an EMBL/GenBank/DDBJ whole genome shotgun (WGS) entry which is preliminary data.</text>
</comment>
<reference evidence="5 6" key="1">
    <citation type="journal article" date="2014" name="Int. J. Syst. Evol. Microbiol.">
        <title>Complete genome sequence of Corynebacterium casei LMG S-19264T (=DSM 44701T), isolated from a smear-ripened cheese.</title>
        <authorList>
            <consortium name="US DOE Joint Genome Institute (JGI-PGF)"/>
            <person name="Walter F."/>
            <person name="Albersmeier A."/>
            <person name="Kalinowski J."/>
            <person name="Ruckert C."/>
        </authorList>
    </citation>
    <scope>NUCLEOTIDE SEQUENCE [LARGE SCALE GENOMIC DNA]</scope>
    <source>
        <strain evidence="5 6">KCTC 23968</strain>
    </source>
</reference>
<dbReference type="InterPro" id="IPR011549">
    <property type="entry name" value="RibD_C"/>
</dbReference>
<keyword evidence="6" id="KW-1185">Reference proteome</keyword>
<dbReference type="GO" id="GO:0050661">
    <property type="term" value="F:NADP binding"/>
    <property type="evidence" value="ECO:0007669"/>
    <property type="project" value="InterPro"/>
</dbReference>
<name>A0A918NDD5_9PROT</name>
<feature type="domain" description="Bacterial bifunctional deaminase-reductase C-terminal" evidence="4">
    <location>
        <begin position="3"/>
        <end position="209"/>
    </location>
</feature>
<gene>
    <name evidence="5" type="ORF">GCM10011309_06740</name>
</gene>
<dbReference type="PANTHER" id="PTHR38011:SF7">
    <property type="entry name" value="2,5-DIAMINO-6-RIBOSYLAMINO-4(3H)-PYRIMIDINONE 5'-PHOSPHATE REDUCTASE"/>
    <property type="match status" value="1"/>
</dbReference>
<dbReference type="GO" id="GO:0008703">
    <property type="term" value="F:5-amino-6-(5-phosphoribosylamino)uracil reductase activity"/>
    <property type="evidence" value="ECO:0007669"/>
    <property type="project" value="InterPro"/>
</dbReference>
<dbReference type="InterPro" id="IPR002734">
    <property type="entry name" value="RibDG_C"/>
</dbReference>
<evidence type="ECO:0000313" key="6">
    <source>
        <dbReference type="Proteomes" id="UP000600865"/>
    </source>
</evidence>
<dbReference type="GO" id="GO:0009231">
    <property type="term" value="P:riboflavin biosynthetic process"/>
    <property type="evidence" value="ECO:0007669"/>
    <property type="project" value="InterPro"/>
</dbReference>
<dbReference type="AlphaFoldDB" id="A0A918NDD5"/>
<evidence type="ECO:0000256" key="3">
    <source>
        <dbReference type="ARBA" id="ARBA00023002"/>
    </source>
</evidence>
<evidence type="ECO:0000256" key="1">
    <source>
        <dbReference type="ARBA" id="ARBA00005104"/>
    </source>
</evidence>
<dbReference type="SUPFAM" id="SSF53597">
    <property type="entry name" value="Dihydrofolate reductase-like"/>
    <property type="match status" value="1"/>
</dbReference>
<dbReference type="RefSeq" id="WP_189581290.1">
    <property type="nucleotide sequence ID" value="NZ_BMYV01000001.1"/>
</dbReference>
<dbReference type="EMBL" id="BMYV01000001">
    <property type="protein sequence ID" value="GGX59620.1"/>
    <property type="molecule type" value="Genomic_DNA"/>
</dbReference>
<dbReference type="NCBIfam" id="TIGR00227">
    <property type="entry name" value="ribD_Cterm"/>
    <property type="match status" value="1"/>
</dbReference>
<dbReference type="InterPro" id="IPR050765">
    <property type="entry name" value="Riboflavin_Biosynth_HTPR"/>
</dbReference>
<evidence type="ECO:0000313" key="5">
    <source>
        <dbReference type="EMBL" id="GGX59620.1"/>
    </source>
</evidence>
<keyword evidence="3" id="KW-0560">Oxidoreductase</keyword>